<dbReference type="SUPFAM" id="SSF53756">
    <property type="entry name" value="UDP-Glycosyltransferase/glycogen phosphorylase"/>
    <property type="match status" value="1"/>
</dbReference>
<sequence>MTSASSKDKKSYVNVTPVPTQSAPKEIRYDFNLGARVMLPKREKGLWKVTLQDLDTGNILFQGQVAGGTVSSSKRFYVNFKITVEEIENNVTRQVFNHQLDLKDKKVVIQCPVGTIGDTFAWLPYAIEFKKKHSCKLHCIIDEKFIDLLKRSYPEINFTTMKKAEENNIFSDSYACYYFGLFFKDEQNLYQPCDFRLVGLHKTAAYILGLSTEKDEKLTLRLPDESRPIKEKYVCIAVQASSQCKYWNNPKGWELVVDYLKSQNYRVICIDQNTISGHGIIFNSIPYNAENETGNRPLSERARWLKHAEFFVGLSSGLSWMAWTMNIPVVMISGFTHPMNEFYTPYRIINWHVCNSCWNDMKYEFEHDNYTWCPRHRDTPRHYECTKSITSTFVIQVIQKLISNINKE</sequence>
<dbReference type="PANTHER" id="PTHR30160">
    <property type="entry name" value="TETRAACYLDISACCHARIDE 4'-KINASE-RELATED"/>
    <property type="match status" value="1"/>
</dbReference>
<name>A0A318MYC3_9PROT</name>
<dbReference type="InterPro" id="IPR049327">
    <property type="entry name" value="TibC/BAHTCr-like_N"/>
</dbReference>
<dbReference type="Gene3D" id="3.40.50.2000">
    <property type="entry name" value="Glycogen Phosphorylase B"/>
    <property type="match status" value="1"/>
</dbReference>
<dbReference type="RefSeq" id="WP_110438100.1">
    <property type="nucleotide sequence ID" value="NZ_CP046393.1"/>
</dbReference>
<dbReference type="InterPro" id="IPR002201">
    <property type="entry name" value="Glyco_trans_9"/>
</dbReference>
<comment type="caution">
    <text evidence="4">The sequence shown here is derived from an EMBL/GenBank/DDBJ whole genome shotgun (WGS) entry which is preliminary data.</text>
</comment>
<dbReference type="PANTHER" id="PTHR30160:SF1">
    <property type="entry name" value="LIPOPOLYSACCHARIDE 1,2-N-ACETYLGLUCOSAMINETRANSFERASE-RELATED"/>
    <property type="match status" value="1"/>
</dbReference>
<dbReference type="GO" id="GO:0009244">
    <property type="term" value="P:lipopolysaccharide core region biosynthetic process"/>
    <property type="evidence" value="ECO:0007669"/>
    <property type="project" value="TreeGrafter"/>
</dbReference>
<dbReference type="Pfam" id="PF21129">
    <property type="entry name" value="TibC_1st"/>
    <property type="match status" value="1"/>
</dbReference>
<organism evidence="4 5">
    <name type="scientific">Commensalibacter melissae</name>
    <dbReference type="NCBI Taxonomy" id="2070537"/>
    <lineage>
        <taxon>Bacteria</taxon>
        <taxon>Pseudomonadati</taxon>
        <taxon>Pseudomonadota</taxon>
        <taxon>Alphaproteobacteria</taxon>
        <taxon>Acetobacterales</taxon>
        <taxon>Acetobacteraceae</taxon>
    </lineage>
</organism>
<evidence type="ECO:0000259" key="3">
    <source>
        <dbReference type="Pfam" id="PF21129"/>
    </source>
</evidence>
<protein>
    <submittedName>
        <fullName evidence="4">Autotransporter strand-loop-strand O-heptosyltransferase</fullName>
    </submittedName>
</protein>
<feature type="domain" description="Autotransproter heptosyltransferase TibC/BAHTCr-like N-terminal" evidence="3">
    <location>
        <begin position="24"/>
        <end position="84"/>
    </location>
</feature>
<keyword evidence="2 4" id="KW-0808">Transferase</keyword>
<keyword evidence="1" id="KW-0328">Glycosyltransferase</keyword>
<dbReference type="GO" id="GO:0005829">
    <property type="term" value="C:cytosol"/>
    <property type="evidence" value="ECO:0007669"/>
    <property type="project" value="TreeGrafter"/>
</dbReference>
<dbReference type="OrthoDB" id="5561008at2"/>
<dbReference type="InterPro" id="IPR030929">
    <property type="entry name" value="Aah/TibC-like"/>
</dbReference>
<dbReference type="AlphaFoldDB" id="A0A318MYC3"/>
<evidence type="ECO:0000256" key="1">
    <source>
        <dbReference type="ARBA" id="ARBA00022676"/>
    </source>
</evidence>
<evidence type="ECO:0000313" key="4">
    <source>
        <dbReference type="EMBL" id="PXZ01581.1"/>
    </source>
</evidence>
<keyword evidence="5" id="KW-1185">Reference proteome</keyword>
<dbReference type="NCBIfam" id="TIGR04414">
    <property type="entry name" value="hepto_Aah_TibC"/>
    <property type="match status" value="1"/>
</dbReference>
<evidence type="ECO:0000256" key="2">
    <source>
        <dbReference type="ARBA" id="ARBA00022679"/>
    </source>
</evidence>
<proteinExistence type="predicted"/>
<dbReference type="GO" id="GO:0008713">
    <property type="term" value="F:ADP-heptose-lipopolysaccharide heptosyltransferase activity"/>
    <property type="evidence" value="ECO:0007669"/>
    <property type="project" value="TreeGrafter"/>
</dbReference>
<dbReference type="EMBL" id="QGLT01000001">
    <property type="protein sequence ID" value="PXZ01581.1"/>
    <property type="molecule type" value="Genomic_DNA"/>
</dbReference>
<dbReference type="InterPro" id="IPR051199">
    <property type="entry name" value="LPS_LOS_Heptosyltrfase"/>
</dbReference>
<accession>A0A318MYC3</accession>
<dbReference type="Proteomes" id="UP000247565">
    <property type="component" value="Unassembled WGS sequence"/>
</dbReference>
<evidence type="ECO:0000313" key="5">
    <source>
        <dbReference type="Proteomes" id="UP000247565"/>
    </source>
</evidence>
<dbReference type="Pfam" id="PF01075">
    <property type="entry name" value="Glyco_transf_9"/>
    <property type="match status" value="1"/>
</dbReference>
<gene>
    <name evidence="4" type="ORF">DK869_00790</name>
</gene>
<reference evidence="4 5" key="1">
    <citation type="submission" date="2018-05" db="EMBL/GenBank/DDBJ databases">
        <title>Reference genomes for bee gut microbiota database.</title>
        <authorList>
            <person name="Ellegaard K.M."/>
        </authorList>
    </citation>
    <scope>NUCLEOTIDE SEQUENCE [LARGE SCALE GENOMIC DNA]</scope>
    <source>
        <strain evidence="4 5">ESL0284</strain>
    </source>
</reference>